<evidence type="ECO:0000313" key="5">
    <source>
        <dbReference type="RefSeq" id="XP_034249269.1"/>
    </source>
</evidence>
<dbReference type="PROSITE" id="PS00028">
    <property type="entry name" value="ZINC_FINGER_C2H2_1"/>
    <property type="match status" value="1"/>
</dbReference>
<feature type="region of interest" description="Disordered" evidence="2">
    <location>
        <begin position="431"/>
        <end position="463"/>
    </location>
</feature>
<evidence type="ECO:0000256" key="1">
    <source>
        <dbReference type="PROSITE-ProRule" id="PRU00042"/>
    </source>
</evidence>
<feature type="region of interest" description="Disordered" evidence="2">
    <location>
        <begin position="354"/>
        <end position="373"/>
    </location>
</feature>
<dbReference type="SMART" id="SM00451">
    <property type="entry name" value="ZnF_U1"/>
    <property type="match status" value="2"/>
</dbReference>
<feature type="compositionally biased region" description="Polar residues" evidence="2">
    <location>
        <begin position="356"/>
        <end position="365"/>
    </location>
</feature>
<reference evidence="5" key="1">
    <citation type="submission" date="2025-08" db="UniProtKB">
        <authorList>
            <consortium name="RefSeq"/>
        </authorList>
    </citation>
    <scope>IDENTIFICATION</scope>
    <source>
        <tissue evidence="5">Total insect</tissue>
    </source>
</reference>
<dbReference type="Gene3D" id="3.30.160.60">
    <property type="entry name" value="Classic Zinc Finger"/>
    <property type="match status" value="1"/>
</dbReference>
<dbReference type="KEGG" id="tpal:117650085"/>
<sequence>MTRTTQEVPLPIQAMEDHNPMERVLPCNATVREKFAEETCCLICLTVVKTYNRTKHKQTAAHKYLARCLKREIYPYPCFKCEMRFSAKSDLVHHSLEHDQELVIDENNQMFSPICCYLCRLPFKSEEELSLHCSTSVEHHVRRKMILEVALRECMALEILDNNEAKVELEESTLTSSCAVSEVQDQSTSLLSPPAKSTGHMGHCSICSVAVPVSNMTQHIGGKRHRENYEALLVNDIKSTCSSASGEILGCYQESGELLCSKSAPFKTVTGAEILATEETEKFKDYNPACSASLTDASEVKIALLSSNSNRFNAVGETSGSDQSDGDREIEMASRKPTVLAPLDLNNVAEDGLEESIQSSRSAISPVQEDPKANLLLTPSNQKDRSVDHQTYCSVCLVPVSKNNMSDHSKGKKHLQKYKALLATESKSTTASGEIFNSGQENSSKVPLHSLNKSSGTFPKTLDQSDGSGKIEIALRKPTVLALTDLNNVAEDRPENIFKDQGVLYLQFKKIRKQIYCYPLLTRVPELLTT</sequence>
<dbReference type="GO" id="GO:0008270">
    <property type="term" value="F:zinc ion binding"/>
    <property type="evidence" value="ECO:0007669"/>
    <property type="project" value="UniProtKB-KW"/>
</dbReference>
<dbReference type="GeneID" id="117650085"/>
<dbReference type="InParanoid" id="A0A6P8ZVU7"/>
<name>A0A6P8ZVU7_THRPL</name>
<dbReference type="GO" id="GO:0003676">
    <property type="term" value="F:nucleic acid binding"/>
    <property type="evidence" value="ECO:0007669"/>
    <property type="project" value="InterPro"/>
</dbReference>
<dbReference type="AlphaFoldDB" id="A0A6P8ZVU7"/>
<dbReference type="Proteomes" id="UP000515158">
    <property type="component" value="Unplaced"/>
</dbReference>
<accession>A0A6P8ZVU7</accession>
<keyword evidence="4" id="KW-1185">Reference proteome</keyword>
<evidence type="ECO:0000313" key="4">
    <source>
        <dbReference type="Proteomes" id="UP000515158"/>
    </source>
</evidence>
<dbReference type="SMART" id="SM00355">
    <property type="entry name" value="ZnF_C2H2"/>
    <property type="match status" value="4"/>
</dbReference>
<keyword evidence="1" id="KW-0862">Zinc</keyword>
<organism evidence="5">
    <name type="scientific">Thrips palmi</name>
    <name type="common">Melon thrips</name>
    <dbReference type="NCBI Taxonomy" id="161013"/>
    <lineage>
        <taxon>Eukaryota</taxon>
        <taxon>Metazoa</taxon>
        <taxon>Ecdysozoa</taxon>
        <taxon>Arthropoda</taxon>
        <taxon>Hexapoda</taxon>
        <taxon>Insecta</taxon>
        <taxon>Pterygota</taxon>
        <taxon>Neoptera</taxon>
        <taxon>Paraneoptera</taxon>
        <taxon>Thysanoptera</taxon>
        <taxon>Terebrantia</taxon>
        <taxon>Thripoidea</taxon>
        <taxon>Thripidae</taxon>
        <taxon>Thrips</taxon>
    </lineage>
</organism>
<gene>
    <name evidence="5" type="primary">LOC117650085</name>
</gene>
<protein>
    <submittedName>
        <fullName evidence="5">Uncharacterized protein LOC117650085 isoform X1</fullName>
    </submittedName>
</protein>
<proteinExistence type="predicted"/>
<dbReference type="InterPro" id="IPR013087">
    <property type="entry name" value="Znf_C2H2_type"/>
</dbReference>
<evidence type="ECO:0000259" key="3">
    <source>
        <dbReference type="PROSITE" id="PS50157"/>
    </source>
</evidence>
<keyword evidence="1" id="KW-0863">Zinc-finger</keyword>
<feature type="domain" description="C2H2-type" evidence="3">
    <location>
        <begin position="76"/>
        <end position="103"/>
    </location>
</feature>
<dbReference type="InterPro" id="IPR003604">
    <property type="entry name" value="Matrin/U1-like-C_Znf_C2H2"/>
</dbReference>
<keyword evidence="1" id="KW-0479">Metal-binding</keyword>
<evidence type="ECO:0000256" key="2">
    <source>
        <dbReference type="SAM" id="MobiDB-lite"/>
    </source>
</evidence>
<dbReference type="RefSeq" id="XP_034249269.1">
    <property type="nucleotide sequence ID" value="XM_034393378.1"/>
</dbReference>
<dbReference type="PROSITE" id="PS50157">
    <property type="entry name" value="ZINC_FINGER_C2H2_2"/>
    <property type="match status" value="1"/>
</dbReference>